<dbReference type="NCBIfam" id="TIGR01409">
    <property type="entry name" value="TAT_signal_seq"/>
    <property type="match status" value="1"/>
</dbReference>
<dbReference type="InterPro" id="IPR050312">
    <property type="entry name" value="IolE/XylAMocC-like"/>
</dbReference>
<dbReference type="PANTHER" id="PTHR12110">
    <property type="entry name" value="HYDROXYPYRUVATE ISOMERASE"/>
    <property type="match status" value="1"/>
</dbReference>
<accession>A0A3N1P2W6</accession>
<keyword evidence="4" id="KW-1185">Reference proteome</keyword>
<comment type="caution">
    <text evidence="3">The sequence shown here is derived from an EMBL/GenBank/DDBJ whole genome shotgun (WGS) entry which is preliminary data.</text>
</comment>
<dbReference type="Gene3D" id="3.20.20.150">
    <property type="entry name" value="Divalent-metal-dependent TIM barrel enzymes"/>
    <property type="match status" value="1"/>
</dbReference>
<dbReference type="PANTHER" id="PTHR12110:SF53">
    <property type="entry name" value="BLR5974 PROTEIN"/>
    <property type="match status" value="1"/>
</dbReference>
<name>A0A3N1P2W6_9GAMM</name>
<organism evidence="3 4">
    <name type="scientific">Marinimicrobium koreense</name>
    <dbReference type="NCBI Taxonomy" id="306545"/>
    <lineage>
        <taxon>Bacteria</taxon>
        <taxon>Pseudomonadati</taxon>
        <taxon>Pseudomonadota</taxon>
        <taxon>Gammaproteobacteria</taxon>
        <taxon>Cellvibrionales</taxon>
        <taxon>Cellvibrionaceae</taxon>
        <taxon>Marinimicrobium</taxon>
    </lineage>
</organism>
<dbReference type="Pfam" id="PF01261">
    <property type="entry name" value="AP_endonuc_2"/>
    <property type="match status" value="1"/>
</dbReference>
<keyword evidence="1" id="KW-0732">Signal</keyword>
<dbReference type="PROSITE" id="PS51318">
    <property type="entry name" value="TAT"/>
    <property type="match status" value="1"/>
</dbReference>
<dbReference type="Proteomes" id="UP000273643">
    <property type="component" value="Unassembled WGS sequence"/>
</dbReference>
<protein>
    <submittedName>
        <fullName evidence="3">Secreted protein</fullName>
    </submittedName>
</protein>
<evidence type="ECO:0000259" key="2">
    <source>
        <dbReference type="Pfam" id="PF01261"/>
    </source>
</evidence>
<dbReference type="OrthoDB" id="9810637at2"/>
<dbReference type="InterPro" id="IPR036237">
    <property type="entry name" value="Xyl_isomerase-like_sf"/>
</dbReference>
<dbReference type="InterPro" id="IPR019546">
    <property type="entry name" value="TAT_signal_bac_arc"/>
</dbReference>
<reference evidence="3 4" key="1">
    <citation type="submission" date="2018-11" db="EMBL/GenBank/DDBJ databases">
        <title>Genomic Encyclopedia of Type Strains, Phase IV (KMG-IV): sequencing the most valuable type-strain genomes for metagenomic binning, comparative biology and taxonomic classification.</title>
        <authorList>
            <person name="Goeker M."/>
        </authorList>
    </citation>
    <scope>NUCLEOTIDE SEQUENCE [LARGE SCALE GENOMIC DNA]</scope>
    <source>
        <strain evidence="3 4">DSM 16974</strain>
    </source>
</reference>
<dbReference type="InterPro" id="IPR013022">
    <property type="entry name" value="Xyl_isomerase-like_TIM-brl"/>
</dbReference>
<evidence type="ECO:0000313" key="3">
    <source>
        <dbReference type="EMBL" id="ROQ21861.1"/>
    </source>
</evidence>
<dbReference type="AlphaFoldDB" id="A0A3N1P2W6"/>
<evidence type="ECO:0000256" key="1">
    <source>
        <dbReference type="ARBA" id="ARBA00022729"/>
    </source>
</evidence>
<feature type="domain" description="Xylose isomerase-like TIM barrel" evidence="2">
    <location>
        <begin position="75"/>
        <end position="300"/>
    </location>
</feature>
<proteinExistence type="predicted"/>
<dbReference type="SUPFAM" id="SSF51658">
    <property type="entry name" value="Xylose isomerase-like"/>
    <property type="match status" value="1"/>
</dbReference>
<evidence type="ECO:0000313" key="4">
    <source>
        <dbReference type="Proteomes" id="UP000273643"/>
    </source>
</evidence>
<dbReference type="InterPro" id="IPR006311">
    <property type="entry name" value="TAT_signal"/>
</dbReference>
<dbReference type="EMBL" id="RJUK01000001">
    <property type="protein sequence ID" value="ROQ21861.1"/>
    <property type="molecule type" value="Genomic_DNA"/>
</dbReference>
<dbReference type="RefSeq" id="WP_123638778.1">
    <property type="nucleotide sequence ID" value="NZ_RJUK01000001.1"/>
</dbReference>
<gene>
    <name evidence="3" type="ORF">EDC38_2489</name>
</gene>
<sequence length="306" mass="33660">MDRIPLGRRHFLKGAATLGAAVAAASTLPGCGSLIGKRNTFDISLAQWSLHRRFFSGDASPMDFAAITRQEFEIGGVEYVNQFYKDNLSDALVQDLRQRADNEGVRSLLIMIDGEGALGAPTEADRKQTVDNHKKWADAAHALGCHSIRVNAQSQGSYDEQRERAADGLVKLAEYCEPLGLNVLVENHGGLSSNARWLSQVMETANHPRVGTLPDFGNFTINRETGESYDKYQGVRELMPYAQAVSAKSYAFDAQGNETSIDFHRMMDIVMAVGYSGWVGVEYEGDRHSEAEGIILTRDLLRSIKG</sequence>